<dbReference type="EMBL" id="JBANMG010000004">
    <property type="protein sequence ID" value="KAK6954429.1"/>
    <property type="molecule type" value="Genomic_DNA"/>
</dbReference>
<feature type="transmembrane region" description="Helical" evidence="2">
    <location>
        <begin position="12"/>
        <end position="37"/>
    </location>
</feature>
<proteinExistence type="predicted"/>
<name>A0AAX6MP83_9PEZI</name>
<feature type="region of interest" description="Disordered" evidence="1">
    <location>
        <begin position="130"/>
        <end position="152"/>
    </location>
</feature>
<evidence type="ECO:0000313" key="3">
    <source>
        <dbReference type="EMBL" id="KAK6954429.1"/>
    </source>
</evidence>
<protein>
    <submittedName>
        <fullName evidence="3">Uncharacterized protein</fullName>
    </submittedName>
</protein>
<reference evidence="3 4" key="1">
    <citation type="journal article" date="2024" name="Front Chem Biol">
        <title>Unveiling the potential of Daldinia eschscholtzii MFLUCC 19-0629 through bioactivity and bioinformatics studies for enhanced sustainable agriculture production.</title>
        <authorList>
            <person name="Brooks S."/>
            <person name="Weaver J.A."/>
            <person name="Klomchit A."/>
            <person name="Alharthi S.A."/>
            <person name="Onlamun T."/>
            <person name="Nurani R."/>
            <person name="Vong T.K."/>
            <person name="Alberti F."/>
            <person name="Greco C."/>
        </authorList>
    </citation>
    <scope>NUCLEOTIDE SEQUENCE [LARGE SCALE GENOMIC DNA]</scope>
    <source>
        <strain evidence="3">MFLUCC 19-0629</strain>
    </source>
</reference>
<evidence type="ECO:0000256" key="2">
    <source>
        <dbReference type="SAM" id="Phobius"/>
    </source>
</evidence>
<dbReference type="Proteomes" id="UP001369815">
    <property type="component" value="Unassembled WGS sequence"/>
</dbReference>
<sequence>MNRVLARDDVRVPSVVTTGLIVVSTVFPFLSAVALILRSHALRAHPRPFGAEDFCCVVAAIVRLVLLTKSLDEIDNNFSHIYLQNTIYIFKVIEPNASIVAACLPCYGPLIKSWRTPESIVRSVRSLVSISSGGSRGSRKRSPLHVQQGENSVGESQIELNTFANISEQERANKVPTPGTNTVEI</sequence>
<keyword evidence="2" id="KW-1133">Transmembrane helix</keyword>
<evidence type="ECO:0000256" key="1">
    <source>
        <dbReference type="SAM" id="MobiDB-lite"/>
    </source>
</evidence>
<accession>A0AAX6MP83</accession>
<organism evidence="3 4">
    <name type="scientific">Daldinia eschscholtzii</name>
    <dbReference type="NCBI Taxonomy" id="292717"/>
    <lineage>
        <taxon>Eukaryota</taxon>
        <taxon>Fungi</taxon>
        <taxon>Dikarya</taxon>
        <taxon>Ascomycota</taxon>
        <taxon>Pezizomycotina</taxon>
        <taxon>Sordariomycetes</taxon>
        <taxon>Xylariomycetidae</taxon>
        <taxon>Xylariales</taxon>
        <taxon>Hypoxylaceae</taxon>
        <taxon>Daldinia</taxon>
    </lineage>
</organism>
<keyword evidence="4" id="KW-1185">Reference proteome</keyword>
<evidence type="ECO:0000313" key="4">
    <source>
        <dbReference type="Proteomes" id="UP001369815"/>
    </source>
</evidence>
<dbReference type="AlphaFoldDB" id="A0AAX6MP83"/>
<comment type="caution">
    <text evidence="3">The sequence shown here is derived from an EMBL/GenBank/DDBJ whole genome shotgun (WGS) entry which is preliminary data.</text>
</comment>
<keyword evidence="2" id="KW-0812">Transmembrane</keyword>
<keyword evidence="2" id="KW-0472">Membrane</keyword>
<gene>
    <name evidence="3" type="ORF">Daesc_004396</name>
</gene>